<reference evidence="2 3" key="1">
    <citation type="submission" date="2019-11" db="EMBL/GenBank/DDBJ databases">
        <title>Characterization of Elizabethkingia argenteiflava sp. nov., isolated from inner surface of Soybean Pods.</title>
        <authorList>
            <person name="Mo S."/>
        </authorList>
    </citation>
    <scope>NUCLEOTIDE SEQUENCE [LARGE SCALE GENOMIC DNA]</scope>
    <source>
        <strain evidence="2 3">YB22</strain>
    </source>
</reference>
<sequence length="134" mass="15167">MRKTLLILAYISATVTNLLFAQMNEHSIPFYMNKDGHIIVEAKIEGIEGSFILDTGAGQNVFFKKFHNKLGVRKSCGTYSAQRSTGEILTVPIYYSEDIEIGKFSFKNQMYSTYDIDVPNIDGLISLQPFKKKL</sequence>
<comment type="caution">
    <text evidence="2">The sequence shown here is derived from an EMBL/GenBank/DDBJ whole genome shotgun (WGS) entry which is preliminary data.</text>
</comment>
<feature type="signal peptide" evidence="1">
    <location>
        <begin position="1"/>
        <end position="21"/>
    </location>
</feature>
<dbReference type="EMBL" id="JAAABJ010000291">
    <property type="protein sequence ID" value="NAW50401.1"/>
    <property type="molecule type" value="Genomic_DNA"/>
</dbReference>
<name>A0A845PTN9_9FLAO</name>
<dbReference type="Proteomes" id="UP000553459">
    <property type="component" value="Unassembled WGS sequence"/>
</dbReference>
<dbReference type="SUPFAM" id="SSF50630">
    <property type="entry name" value="Acid proteases"/>
    <property type="match status" value="1"/>
</dbReference>
<protein>
    <recommendedName>
        <fullName evidence="4">Aspartyl protease</fullName>
    </recommendedName>
</protein>
<dbReference type="InterPro" id="IPR021109">
    <property type="entry name" value="Peptidase_aspartic_dom_sf"/>
</dbReference>
<accession>A0A845PTN9</accession>
<dbReference type="Gene3D" id="2.40.70.10">
    <property type="entry name" value="Acid Proteases"/>
    <property type="match status" value="1"/>
</dbReference>
<organism evidence="2 3">
    <name type="scientific">Elizabethkingia argenteiflava</name>
    <dbReference type="NCBI Taxonomy" id="2681556"/>
    <lineage>
        <taxon>Bacteria</taxon>
        <taxon>Pseudomonadati</taxon>
        <taxon>Bacteroidota</taxon>
        <taxon>Flavobacteriia</taxon>
        <taxon>Flavobacteriales</taxon>
        <taxon>Weeksellaceae</taxon>
        <taxon>Elizabethkingia</taxon>
    </lineage>
</organism>
<keyword evidence="3" id="KW-1185">Reference proteome</keyword>
<dbReference type="RefSeq" id="WP_166518749.1">
    <property type="nucleotide sequence ID" value="NZ_JAAABJ010000291.1"/>
</dbReference>
<evidence type="ECO:0000313" key="3">
    <source>
        <dbReference type="Proteomes" id="UP000553459"/>
    </source>
</evidence>
<evidence type="ECO:0008006" key="4">
    <source>
        <dbReference type="Google" id="ProtNLM"/>
    </source>
</evidence>
<proteinExistence type="predicted"/>
<evidence type="ECO:0000313" key="2">
    <source>
        <dbReference type="EMBL" id="NAW50401.1"/>
    </source>
</evidence>
<gene>
    <name evidence="2" type="ORF">GNY06_03005</name>
</gene>
<dbReference type="Pfam" id="PF13650">
    <property type="entry name" value="Asp_protease_2"/>
    <property type="match status" value="1"/>
</dbReference>
<keyword evidence="1" id="KW-0732">Signal</keyword>
<dbReference type="AlphaFoldDB" id="A0A845PTN9"/>
<feature type="chain" id="PRO_5032286590" description="Aspartyl protease" evidence="1">
    <location>
        <begin position="22"/>
        <end position="134"/>
    </location>
</feature>
<evidence type="ECO:0000256" key="1">
    <source>
        <dbReference type="SAM" id="SignalP"/>
    </source>
</evidence>